<dbReference type="Proteomes" id="UP000184038">
    <property type="component" value="Unassembled WGS sequence"/>
</dbReference>
<dbReference type="PANTHER" id="PTHR30614">
    <property type="entry name" value="MEMBRANE COMPONENT OF AMINO ACID ABC TRANSPORTER"/>
    <property type="match status" value="1"/>
</dbReference>
<feature type="transmembrane region" description="Helical" evidence="9">
    <location>
        <begin position="196"/>
        <end position="217"/>
    </location>
</feature>
<proteinExistence type="inferred from homology"/>
<organism evidence="11 12">
    <name type="scientific">Anaerosporobacter mobilis DSM 15930</name>
    <dbReference type="NCBI Taxonomy" id="1120996"/>
    <lineage>
        <taxon>Bacteria</taxon>
        <taxon>Bacillati</taxon>
        <taxon>Bacillota</taxon>
        <taxon>Clostridia</taxon>
        <taxon>Lachnospirales</taxon>
        <taxon>Lachnospiraceae</taxon>
        <taxon>Anaerosporobacter</taxon>
    </lineage>
</organism>
<accession>A0A1M7MH20</accession>
<evidence type="ECO:0000256" key="5">
    <source>
        <dbReference type="ARBA" id="ARBA00022692"/>
    </source>
</evidence>
<feature type="transmembrane region" description="Helical" evidence="9">
    <location>
        <begin position="27"/>
        <end position="47"/>
    </location>
</feature>
<evidence type="ECO:0000256" key="6">
    <source>
        <dbReference type="ARBA" id="ARBA00022970"/>
    </source>
</evidence>
<dbReference type="GO" id="GO:0022857">
    <property type="term" value="F:transmembrane transporter activity"/>
    <property type="evidence" value="ECO:0007669"/>
    <property type="project" value="InterPro"/>
</dbReference>
<feature type="transmembrane region" description="Helical" evidence="9">
    <location>
        <begin position="68"/>
        <end position="89"/>
    </location>
</feature>
<keyword evidence="5 9" id="KW-0812">Transmembrane</keyword>
<feature type="transmembrane region" description="Helical" evidence="9">
    <location>
        <begin position="95"/>
        <end position="114"/>
    </location>
</feature>
<keyword evidence="7 9" id="KW-1133">Transmembrane helix</keyword>
<dbReference type="NCBIfam" id="TIGR01726">
    <property type="entry name" value="HEQRo_perm_3TM"/>
    <property type="match status" value="1"/>
</dbReference>
<evidence type="ECO:0000256" key="1">
    <source>
        <dbReference type="ARBA" id="ARBA00004651"/>
    </source>
</evidence>
<sequence length="229" mass="25586">MEKIIDQFTQNFIEKDRWMYIVDGLKVTLTITFLAVLIGICIGFIVGMIRSTHDKTGKCKILNVLCKIYLTVFRGTPVVIQLLIIYFVVFGSVRIDKVFVAVIAFGINSGAYVAEIIRSGIMSIDEGQFEAGRSLGFNYMQTMRYIIMPQAIKNVLPALGNEFIVLLKETSVAGYIALADLTKAGDIIRSQTYSAFFPLFGVAAIYLVLVMIFTFLVGRLERRLNNGAH</sequence>
<evidence type="ECO:0000256" key="4">
    <source>
        <dbReference type="ARBA" id="ARBA00022475"/>
    </source>
</evidence>
<dbReference type="RefSeq" id="WP_073290294.1">
    <property type="nucleotide sequence ID" value="NZ_FRCP01000021.1"/>
</dbReference>
<dbReference type="GO" id="GO:0043190">
    <property type="term" value="C:ATP-binding cassette (ABC) transporter complex"/>
    <property type="evidence" value="ECO:0007669"/>
    <property type="project" value="InterPro"/>
</dbReference>
<protein>
    <submittedName>
        <fullName evidence="11">Polar amino acid transport system permease protein</fullName>
    </submittedName>
</protein>
<keyword evidence="4" id="KW-1003">Cell membrane</keyword>
<keyword evidence="6" id="KW-0029">Amino-acid transport</keyword>
<dbReference type="AlphaFoldDB" id="A0A1M7MH20"/>
<evidence type="ECO:0000313" key="12">
    <source>
        <dbReference type="Proteomes" id="UP000184038"/>
    </source>
</evidence>
<keyword evidence="3 9" id="KW-0813">Transport</keyword>
<dbReference type="PANTHER" id="PTHR30614:SF20">
    <property type="entry name" value="GLUTAMINE TRANSPORT SYSTEM PERMEASE PROTEIN GLNP"/>
    <property type="match status" value="1"/>
</dbReference>
<reference evidence="11 12" key="1">
    <citation type="submission" date="2016-11" db="EMBL/GenBank/DDBJ databases">
        <authorList>
            <person name="Jaros S."/>
            <person name="Januszkiewicz K."/>
            <person name="Wedrychowicz H."/>
        </authorList>
    </citation>
    <scope>NUCLEOTIDE SEQUENCE [LARGE SCALE GENOMIC DNA]</scope>
    <source>
        <strain evidence="11 12">DSM 15930</strain>
    </source>
</reference>
<dbReference type="PROSITE" id="PS50928">
    <property type="entry name" value="ABC_TM1"/>
    <property type="match status" value="1"/>
</dbReference>
<dbReference type="InterPro" id="IPR043429">
    <property type="entry name" value="ArtM/GltK/GlnP/TcyL/YhdX-like"/>
</dbReference>
<evidence type="ECO:0000256" key="7">
    <source>
        <dbReference type="ARBA" id="ARBA00022989"/>
    </source>
</evidence>
<gene>
    <name evidence="11" type="ORF">SAMN02746066_03806</name>
</gene>
<evidence type="ECO:0000256" key="2">
    <source>
        <dbReference type="ARBA" id="ARBA00010072"/>
    </source>
</evidence>
<feature type="domain" description="ABC transmembrane type-1" evidence="10">
    <location>
        <begin position="25"/>
        <end position="217"/>
    </location>
</feature>
<dbReference type="InterPro" id="IPR000515">
    <property type="entry name" value="MetI-like"/>
</dbReference>
<evidence type="ECO:0000256" key="3">
    <source>
        <dbReference type="ARBA" id="ARBA00022448"/>
    </source>
</evidence>
<evidence type="ECO:0000256" key="8">
    <source>
        <dbReference type="ARBA" id="ARBA00023136"/>
    </source>
</evidence>
<dbReference type="EMBL" id="FRCP01000021">
    <property type="protein sequence ID" value="SHM90117.1"/>
    <property type="molecule type" value="Genomic_DNA"/>
</dbReference>
<comment type="similarity">
    <text evidence="2">Belongs to the binding-protein-dependent transport system permease family. HisMQ subfamily.</text>
</comment>
<dbReference type="OrthoDB" id="9787841at2"/>
<dbReference type="GO" id="GO:0006865">
    <property type="term" value="P:amino acid transport"/>
    <property type="evidence" value="ECO:0007669"/>
    <property type="project" value="UniProtKB-KW"/>
</dbReference>
<evidence type="ECO:0000313" key="11">
    <source>
        <dbReference type="EMBL" id="SHM90117.1"/>
    </source>
</evidence>
<evidence type="ECO:0000256" key="9">
    <source>
        <dbReference type="RuleBase" id="RU363032"/>
    </source>
</evidence>
<dbReference type="Pfam" id="PF00528">
    <property type="entry name" value="BPD_transp_1"/>
    <property type="match status" value="1"/>
</dbReference>
<dbReference type="Gene3D" id="1.10.3720.10">
    <property type="entry name" value="MetI-like"/>
    <property type="match status" value="1"/>
</dbReference>
<dbReference type="InterPro" id="IPR010065">
    <property type="entry name" value="AA_ABC_transptr_permease_3TM"/>
</dbReference>
<comment type="subcellular location">
    <subcellularLocation>
        <location evidence="1 9">Cell membrane</location>
        <topology evidence="1 9">Multi-pass membrane protein</topology>
    </subcellularLocation>
</comment>
<dbReference type="STRING" id="1120996.SAMN02746066_03806"/>
<evidence type="ECO:0000259" key="10">
    <source>
        <dbReference type="PROSITE" id="PS50928"/>
    </source>
</evidence>
<keyword evidence="12" id="KW-1185">Reference proteome</keyword>
<dbReference type="InterPro" id="IPR035906">
    <property type="entry name" value="MetI-like_sf"/>
</dbReference>
<keyword evidence="8 9" id="KW-0472">Membrane</keyword>
<dbReference type="FunFam" id="1.10.3720.10:FF:000033">
    <property type="entry name" value="Polar amino acid ABC transporter permease"/>
    <property type="match status" value="1"/>
</dbReference>
<dbReference type="SUPFAM" id="SSF161098">
    <property type="entry name" value="MetI-like"/>
    <property type="match status" value="1"/>
</dbReference>
<name>A0A1M7MH20_9FIRM</name>
<dbReference type="CDD" id="cd06261">
    <property type="entry name" value="TM_PBP2"/>
    <property type="match status" value="1"/>
</dbReference>